<feature type="transmembrane region" description="Helical" evidence="8">
    <location>
        <begin position="283"/>
        <end position="310"/>
    </location>
</feature>
<dbReference type="Pfam" id="PF03547">
    <property type="entry name" value="Mem_trans"/>
    <property type="match status" value="1"/>
</dbReference>
<proteinExistence type="inferred from homology"/>
<dbReference type="STRING" id="1192868.GCA_000304395_03943"/>
<dbReference type="AlphaFoldDB" id="A0A316C7P7"/>
<gene>
    <name evidence="9" type="ORF">C7441_102238</name>
</gene>
<comment type="similarity">
    <text evidence="2">Belongs to the auxin efflux carrier (TC 2.A.69) family.</text>
</comment>
<dbReference type="GO" id="GO:0005886">
    <property type="term" value="C:plasma membrane"/>
    <property type="evidence" value="ECO:0007669"/>
    <property type="project" value="UniProtKB-SubCell"/>
</dbReference>
<keyword evidence="3" id="KW-0813">Transport</keyword>
<keyword evidence="10" id="KW-1185">Reference proteome</keyword>
<keyword evidence="6 8" id="KW-1133">Transmembrane helix</keyword>
<comment type="subcellular location">
    <subcellularLocation>
        <location evidence="1">Cell membrane</location>
        <topology evidence="1">Multi-pass membrane protein</topology>
    </subcellularLocation>
</comment>
<evidence type="ECO:0000256" key="3">
    <source>
        <dbReference type="ARBA" id="ARBA00022448"/>
    </source>
</evidence>
<dbReference type="RefSeq" id="WP_109611758.1">
    <property type="nucleotide sequence ID" value="NZ_QGGG01000002.1"/>
</dbReference>
<organism evidence="9 10">
    <name type="scientific">Pseudaminobacter salicylatoxidans</name>
    <dbReference type="NCBI Taxonomy" id="93369"/>
    <lineage>
        <taxon>Bacteria</taxon>
        <taxon>Pseudomonadati</taxon>
        <taxon>Pseudomonadota</taxon>
        <taxon>Alphaproteobacteria</taxon>
        <taxon>Hyphomicrobiales</taxon>
        <taxon>Phyllobacteriaceae</taxon>
        <taxon>Pseudaminobacter</taxon>
    </lineage>
</organism>
<protein>
    <recommendedName>
        <fullName evidence="11">AEC family transporter</fullName>
    </recommendedName>
</protein>
<reference evidence="9 10" key="1">
    <citation type="submission" date="2018-05" db="EMBL/GenBank/DDBJ databases">
        <title>Genomic Encyclopedia of Type Strains, Phase IV (KMG-IV): sequencing the most valuable type-strain genomes for metagenomic binning, comparative biology and taxonomic classification.</title>
        <authorList>
            <person name="Goeker M."/>
        </authorList>
    </citation>
    <scope>NUCLEOTIDE SEQUENCE [LARGE SCALE GENOMIC DNA]</scope>
    <source>
        <strain evidence="9 10">DSM 6986</strain>
    </source>
</reference>
<name>A0A316C7P7_PSESE</name>
<evidence type="ECO:0000256" key="6">
    <source>
        <dbReference type="ARBA" id="ARBA00022989"/>
    </source>
</evidence>
<evidence type="ECO:0000256" key="1">
    <source>
        <dbReference type="ARBA" id="ARBA00004651"/>
    </source>
</evidence>
<feature type="transmembrane region" description="Helical" evidence="8">
    <location>
        <begin position="255"/>
        <end position="274"/>
    </location>
</feature>
<sequence>MLAAFESILPIFLLILSGNLLRRLPLIDRGAWLGLEQIGYWFLYPALLFVTIYNADFTGLELDAMMLALAVALIAMVAITCGTWPLLNRAGLARRSEFSSIFQTAVRWNSFMALAIAQKIFPPAGMAVVALVMAVIIIPINLVTVVLVTRFADRSTNWRRIGRDLAINPMILGSLAAILFRCLPFQLYGPLNQTLGLVGNAALGMGLLAIGAGLRVGDLWQPRFALVLPVILKLVLFPTLLIGAAIAFGVTGIELSYLALCAAVPTAMNGYLLARQLGGDAELYAAVTTVQTAVSFLTIPAVLSVVAQIVG</sequence>
<feature type="transmembrane region" description="Helical" evidence="8">
    <location>
        <begin position="39"/>
        <end position="55"/>
    </location>
</feature>
<dbReference type="Proteomes" id="UP000245396">
    <property type="component" value="Unassembled WGS sequence"/>
</dbReference>
<evidence type="ECO:0000256" key="5">
    <source>
        <dbReference type="ARBA" id="ARBA00022692"/>
    </source>
</evidence>
<evidence type="ECO:0000256" key="2">
    <source>
        <dbReference type="ARBA" id="ARBA00010145"/>
    </source>
</evidence>
<dbReference type="Gene3D" id="1.20.1530.20">
    <property type="match status" value="1"/>
</dbReference>
<evidence type="ECO:0008006" key="11">
    <source>
        <dbReference type="Google" id="ProtNLM"/>
    </source>
</evidence>
<feature type="transmembrane region" description="Helical" evidence="8">
    <location>
        <begin position="170"/>
        <end position="189"/>
    </location>
</feature>
<dbReference type="InterPro" id="IPR038770">
    <property type="entry name" value="Na+/solute_symporter_sf"/>
</dbReference>
<keyword evidence="5 8" id="KW-0812">Transmembrane</keyword>
<feature type="transmembrane region" description="Helical" evidence="8">
    <location>
        <begin position="226"/>
        <end position="249"/>
    </location>
</feature>
<feature type="transmembrane region" description="Helical" evidence="8">
    <location>
        <begin position="124"/>
        <end position="149"/>
    </location>
</feature>
<evidence type="ECO:0000256" key="8">
    <source>
        <dbReference type="SAM" id="Phobius"/>
    </source>
</evidence>
<keyword evidence="4" id="KW-1003">Cell membrane</keyword>
<dbReference type="EMBL" id="QGGG01000002">
    <property type="protein sequence ID" value="PWJ85792.1"/>
    <property type="molecule type" value="Genomic_DNA"/>
</dbReference>
<dbReference type="InterPro" id="IPR004776">
    <property type="entry name" value="Mem_transp_PIN-like"/>
</dbReference>
<dbReference type="OrthoDB" id="9805563at2"/>
<evidence type="ECO:0000313" key="9">
    <source>
        <dbReference type="EMBL" id="PWJ85792.1"/>
    </source>
</evidence>
<dbReference type="PANTHER" id="PTHR36838:SF4">
    <property type="entry name" value="AUXIN EFFLUX CARRIER FAMILY PROTEIN"/>
    <property type="match status" value="1"/>
</dbReference>
<evidence type="ECO:0000313" key="10">
    <source>
        <dbReference type="Proteomes" id="UP000245396"/>
    </source>
</evidence>
<keyword evidence="7 8" id="KW-0472">Membrane</keyword>
<accession>A0A316C7P7</accession>
<evidence type="ECO:0000256" key="4">
    <source>
        <dbReference type="ARBA" id="ARBA00022475"/>
    </source>
</evidence>
<feature type="transmembrane region" description="Helical" evidence="8">
    <location>
        <begin position="195"/>
        <end position="214"/>
    </location>
</feature>
<comment type="caution">
    <text evidence="9">The sequence shown here is derived from an EMBL/GenBank/DDBJ whole genome shotgun (WGS) entry which is preliminary data.</text>
</comment>
<dbReference type="PANTHER" id="PTHR36838">
    <property type="entry name" value="AUXIN EFFLUX CARRIER FAMILY PROTEIN"/>
    <property type="match status" value="1"/>
</dbReference>
<feature type="transmembrane region" description="Helical" evidence="8">
    <location>
        <begin position="67"/>
        <end position="87"/>
    </location>
</feature>
<dbReference type="GO" id="GO:0055085">
    <property type="term" value="P:transmembrane transport"/>
    <property type="evidence" value="ECO:0007669"/>
    <property type="project" value="InterPro"/>
</dbReference>
<evidence type="ECO:0000256" key="7">
    <source>
        <dbReference type="ARBA" id="ARBA00023136"/>
    </source>
</evidence>